<proteinExistence type="inferred from homology"/>
<dbReference type="InterPro" id="IPR013249">
    <property type="entry name" value="RNA_pol_sigma70_r4_t2"/>
</dbReference>
<dbReference type="NCBIfam" id="TIGR02985">
    <property type="entry name" value="Sig70_bacteroi1"/>
    <property type="match status" value="1"/>
</dbReference>
<dbReference type="Pfam" id="PF04542">
    <property type="entry name" value="Sigma70_r2"/>
    <property type="match status" value="1"/>
</dbReference>
<dbReference type="Proteomes" id="UP001549799">
    <property type="component" value="Unassembled WGS sequence"/>
</dbReference>
<dbReference type="Gene3D" id="1.10.1740.10">
    <property type="match status" value="1"/>
</dbReference>
<dbReference type="SUPFAM" id="SSF88659">
    <property type="entry name" value="Sigma3 and sigma4 domains of RNA polymerase sigma factors"/>
    <property type="match status" value="1"/>
</dbReference>
<dbReference type="SUPFAM" id="SSF88946">
    <property type="entry name" value="Sigma2 domain of RNA polymerase sigma factors"/>
    <property type="match status" value="1"/>
</dbReference>
<dbReference type="InterPro" id="IPR013325">
    <property type="entry name" value="RNA_pol_sigma_r2"/>
</dbReference>
<dbReference type="RefSeq" id="WP_354616204.1">
    <property type="nucleotide sequence ID" value="NZ_JBEXAE010000007.1"/>
</dbReference>
<dbReference type="InterPro" id="IPR014327">
    <property type="entry name" value="RNA_pol_sigma70_bacteroid"/>
</dbReference>
<evidence type="ECO:0000313" key="8">
    <source>
        <dbReference type="Proteomes" id="UP001549799"/>
    </source>
</evidence>
<keyword evidence="3" id="KW-0731">Sigma factor</keyword>
<feature type="domain" description="RNA polymerase sigma-70 region 2" evidence="5">
    <location>
        <begin position="27"/>
        <end position="94"/>
    </location>
</feature>
<dbReference type="PANTHER" id="PTHR43133">
    <property type="entry name" value="RNA POLYMERASE ECF-TYPE SIGMA FACTO"/>
    <property type="match status" value="1"/>
</dbReference>
<reference evidence="7 8" key="1">
    <citation type="submission" date="2024-07" db="EMBL/GenBank/DDBJ databases">
        <title>The genome sequence of type strain Sediminicola arcticus GDMCC 1.2805.</title>
        <authorList>
            <person name="Liu Y."/>
        </authorList>
    </citation>
    <scope>NUCLEOTIDE SEQUENCE [LARGE SCALE GENOMIC DNA]</scope>
    <source>
        <strain evidence="7 8">GDMCC 1.2805</strain>
    </source>
</reference>
<name>A0ABV2SWW2_9FLAO</name>
<sequence>MSLYNYDNEKILIGRLKIGDENAYQHLYELYYAELCNYLNTICGNMDLSKDLAQQAFIKIWKKRDSLLIIFSLKKYIFKIAYNLFMDSQRKKKRDHLLIDQLKYEAANEITDISHDNLDILLDLVNSEVDQLPSQCKRVFLLGKREGLKYREIAEELNISIKTVERHMTKALKRLRKRLKDRSGSVFVMITLFKPNIFLKGQ</sequence>
<keyword evidence="8" id="KW-1185">Reference proteome</keyword>
<dbReference type="InterPro" id="IPR014284">
    <property type="entry name" value="RNA_pol_sigma-70_dom"/>
</dbReference>
<dbReference type="Pfam" id="PF08281">
    <property type="entry name" value="Sigma70_r4_2"/>
    <property type="match status" value="1"/>
</dbReference>
<comment type="caution">
    <text evidence="7">The sequence shown here is derived from an EMBL/GenBank/DDBJ whole genome shotgun (WGS) entry which is preliminary data.</text>
</comment>
<evidence type="ECO:0000256" key="3">
    <source>
        <dbReference type="ARBA" id="ARBA00023082"/>
    </source>
</evidence>
<evidence type="ECO:0000256" key="2">
    <source>
        <dbReference type="ARBA" id="ARBA00023015"/>
    </source>
</evidence>
<evidence type="ECO:0000256" key="4">
    <source>
        <dbReference type="ARBA" id="ARBA00023163"/>
    </source>
</evidence>
<dbReference type="EMBL" id="JBEXAE010000007">
    <property type="protein sequence ID" value="MET6991656.1"/>
    <property type="molecule type" value="Genomic_DNA"/>
</dbReference>
<dbReference type="InterPro" id="IPR007627">
    <property type="entry name" value="RNA_pol_sigma70_r2"/>
</dbReference>
<evidence type="ECO:0000313" key="7">
    <source>
        <dbReference type="EMBL" id="MET6991656.1"/>
    </source>
</evidence>
<organism evidence="7 8">
    <name type="scientific">Sediminicola arcticus</name>
    <dbReference type="NCBI Taxonomy" id="1574308"/>
    <lineage>
        <taxon>Bacteria</taxon>
        <taxon>Pseudomonadati</taxon>
        <taxon>Bacteroidota</taxon>
        <taxon>Flavobacteriia</taxon>
        <taxon>Flavobacteriales</taxon>
        <taxon>Flavobacteriaceae</taxon>
        <taxon>Sediminicola</taxon>
    </lineage>
</organism>
<protein>
    <submittedName>
        <fullName evidence="7">RNA polymerase sigma-70 factor</fullName>
    </submittedName>
</protein>
<feature type="domain" description="RNA polymerase sigma factor 70 region 4 type 2" evidence="6">
    <location>
        <begin position="129"/>
        <end position="175"/>
    </location>
</feature>
<gene>
    <name evidence="7" type="ORF">ABXZ36_13470</name>
</gene>
<dbReference type="InterPro" id="IPR000792">
    <property type="entry name" value="Tscrpt_reg_LuxR_C"/>
</dbReference>
<dbReference type="InterPro" id="IPR036388">
    <property type="entry name" value="WH-like_DNA-bd_sf"/>
</dbReference>
<dbReference type="CDD" id="cd06171">
    <property type="entry name" value="Sigma70_r4"/>
    <property type="match status" value="1"/>
</dbReference>
<dbReference type="Gene3D" id="1.10.10.10">
    <property type="entry name" value="Winged helix-like DNA-binding domain superfamily/Winged helix DNA-binding domain"/>
    <property type="match status" value="1"/>
</dbReference>
<dbReference type="PANTHER" id="PTHR43133:SF46">
    <property type="entry name" value="RNA POLYMERASE SIGMA-70 FACTOR ECF SUBFAMILY"/>
    <property type="match status" value="1"/>
</dbReference>
<accession>A0ABV2SWW2</accession>
<keyword evidence="4" id="KW-0804">Transcription</keyword>
<dbReference type="NCBIfam" id="TIGR02937">
    <property type="entry name" value="sigma70-ECF"/>
    <property type="match status" value="1"/>
</dbReference>
<dbReference type="PRINTS" id="PR00038">
    <property type="entry name" value="HTHLUXR"/>
</dbReference>
<evidence type="ECO:0000256" key="1">
    <source>
        <dbReference type="ARBA" id="ARBA00010641"/>
    </source>
</evidence>
<keyword evidence="2" id="KW-0805">Transcription regulation</keyword>
<dbReference type="InterPro" id="IPR013324">
    <property type="entry name" value="RNA_pol_sigma_r3/r4-like"/>
</dbReference>
<evidence type="ECO:0000259" key="5">
    <source>
        <dbReference type="Pfam" id="PF04542"/>
    </source>
</evidence>
<comment type="similarity">
    <text evidence="1">Belongs to the sigma-70 factor family. ECF subfamily.</text>
</comment>
<dbReference type="InterPro" id="IPR039425">
    <property type="entry name" value="RNA_pol_sigma-70-like"/>
</dbReference>
<evidence type="ECO:0000259" key="6">
    <source>
        <dbReference type="Pfam" id="PF08281"/>
    </source>
</evidence>